<evidence type="ECO:0000256" key="1">
    <source>
        <dbReference type="SAM" id="Phobius"/>
    </source>
</evidence>
<dbReference type="Proteomes" id="UP000293952">
    <property type="component" value="Unassembled WGS sequence"/>
</dbReference>
<dbReference type="EMBL" id="SETE01000001">
    <property type="protein sequence ID" value="RYM35717.1"/>
    <property type="molecule type" value="Genomic_DNA"/>
</dbReference>
<keyword evidence="1" id="KW-0812">Transmembrane</keyword>
<evidence type="ECO:0000313" key="2">
    <source>
        <dbReference type="EMBL" id="RYM35717.1"/>
    </source>
</evidence>
<dbReference type="RefSeq" id="WP_130092084.1">
    <property type="nucleotide sequence ID" value="NZ_SETE01000001.1"/>
</dbReference>
<accession>A0A4Q4KQL6</accession>
<feature type="transmembrane region" description="Helical" evidence="1">
    <location>
        <begin position="7"/>
        <end position="25"/>
    </location>
</feature>
<keyword evidence="1" id="KW-0472">Membrane</keyword>
<protein>
    <submittedName>
        <fullName evidence="2">Uncharacterized protein</fullName>
    </submittedName>
</protein>
<proteinExistence type="predicted"/>
<organism evidence="2 3">
    <name type="scientific">Brumimicrobium glaciale</name>
    <dbReference type="NCBI Taxonomy" id="200475"/>
    <lineage>
        <taxon>Bacteria</taxon>
        <taxon>Pseudomonadati</taxon>
        <taxon>Bacteroidota</taxon>
        <taxon>Flavobacteriia</taxon>
        <taxon>Flavobacteriales</taxon>
        <taxon>Crocinitomicaceae</taxon>
        <taxon>Brumimicrobium</taxon>
    </lineage>
</organism>
<reference evidence="2 3" key="1">
    <citation type="submission" date="2019-02" db="EMBL/GenBank/DDBJ databases">
        <title>Genome sequence of the sea-ice species Brumimicrobium glaciale.</title>
        <authorList>
            <person name="Bowman J.P."/>
        </authorList>
    </citation>
    <scope>NUCLEOTIDE SEQUENCE [LARGE SCALE GENOMIC DNA]</scope>
    <source>
        <strain evidence="2 3">IC156</strain>
    </source>
</reference>
<dbReference type="OrthoDB" id="1467865at2"/>
<keyword evidence="3" id="KW-1185">Reference proteome</keyword>
<comment type="caution">
    <text evidence="2">The sequence shown here is derived from an EMBL/GenBank/DDBJ whole genome shotgun (WGS) entry which is preliminary data.</text>
</comment>
<gene>
    <name evidence="2" type="ORF">ERX46_01615</name>
</gene>
<keyword evidence="1" id="KW-1133">Transmembrane helix</keyword>
<evidence type="ECO:0000313" key="3">
    <source>
        <dbReference type="Proteomes" id="UP000293952"/>
    </source>
</evidence>
<dbReference type="AlphaFoldDB" id="A0A4Q4KQL6"/>
<name>A0A4Q4KQL6_9FLAO</name>
<feature type="transmembrane region" description="Helical" evidence="1">
    <location>
        <begin position="31"/>
        <end position="51"/>
    </location>
</feature>
<sequence>MDYSNDNTTIIGTISGTILSIIATFDMQDIVMTIILAAVGATVSFLVSRGLKWIWGKWRR</sequence>